<reference evidence="1" key="3">
    <citation type="submission" date="2025-08" db="UniProtKB">
        <authorList>
            <consortium name="Ensembl"/>
        </authorList>
    </citation>
    <scope>IDENTIFICATION</scope>
</reference>
<evidence type="ECO:0000313" key="1">
    <source>
        <dbReference type="Ensembl" id="ENSPSIP00000020539.1"/>
    </source>
</evidence>
<sequence>EDYLKYGFTSTIVNDEPCPKCILCLEILANDSTKPSRLARHLKTKHPEHEDKSLQFFRSCDTQSSTLQNFSKLNDKCLDASFEVSYLIAKDKKPHTIGETLVLPAAVKMVEIIHGKQYGDKLKCFPLSASTVGRRIENIAEDLKKQVLEQIMQCGRFAVQLDENTDVSNVSQLMVFARLCFNNEMHEELLFCVPLKERCTGEDIVSIVNNFFNKNNVLWKNCVSVTTDGAAALTGVKKGFQGKVTESTTREIHSLIIHRQAIAAKKDVIDVVNFIKTRPLNSRIFTILCNEDGEHENLLYHTEVHWLSRGKVLKRVVELKDVTHFSFTKRQVKFADFFCDDKWLSVVCYLEDIFKKISTLNLSLQGKGNFLTMSEKVTAFQKKLVLWREHFENRCLERFPSLCDFVAENNASVSPIKTLISAHLKILETEFSNLFKNLPNEEFQWVLNPFVKHIKILQEQQIDIREDGNLLVKFQHKPLHNWWMRLKNKYRDLVSAANDALLPFGSTYLCEVSFLAITAIKTKY</sequence>
<proteinExistence type="predicted"/>
<accession>K7GJS8</accession>
<dbReference type="GeneTree" id="ENSGT00940000160436"/>
<protein>
    <recommendedName>
        <fullName evidence="3">DUF4371 domain-containing protein</fullName>
    </recommendedName>
</protein>
<dbReference type="eggNOG" id="ENOG502QT83">
    <property type="taxonomic scope" value="Eukaryota"/>
</dbReference>
<keyword evidence="2" id="KW-1185">Reference proteome</keyword>
<evidence type="ECO:0008006" key="3">
    <source>
        <dbReference type="Google" id="ProtNLM"/>
    </source>
</evidence>
<dbReference type="Ensembl" id="ENSPSIT00000020636.1">
    <property type="protein sequence ID" value="ENSPSIP00000020539.1"/>
    <property type="gene ID" value="ENSPSIG00000018177.1"/>
</dbReference>
<dbReference type="Proteomes" id="UP000007267">
    <property type="component" value="Unassembled WGS sequence"/>
</dbReference>
<reference evidence="1" key="4">
    <citation type="submission" date="2025-09" db="UniProtKB">
        <authorList>
            <consortium name="Ensembl"/>
        </authorList>
    </citation>
    <scope>IDENTIFICATION</scope>
</reference>
<reference evidence="2" key="1">
    <citation type="submission" date="2011-10" db="EMBL/GenBank/DDBJ databases">
        <authorList>
            <consortium name="Soft-shell Turtle Genome Consortium"/>
        </authorList>
    </citation>
    <scope>NUCLEOTIDE SEQUENCE [LARGE SCALE GENOMIC DNA]</scope>
    <source>
        <strain evidence="2">Daiwa-1</strain>
    </source>
</reference>
<reference evidence="2" key="2">
    <citation type="journal article" date="2013" name="Nat. Genet.">
        <title>The draft genomes of soft-shell turtle and green sea turtle yield insights into the development and evolution of the turtle-specific body plan.</title>
        <authorList>
            <person name="Wang Z."/>
            <person name="Pascual-Anaya J."/>
            <person name="Zadissa A."/>
            <person name="Li W."/>
            <person name="Niimura Y."/>
            <person name="Huang Z."/>
            <person name="Li C."/>
            <person name="White S."/>
            <person name="Xiong Z."/>
            <person name="Fang D."/>
            <person name="Wang B."/>
            <person name="Ming Y."/>
            <person name="Chen Y."/>
            <person name="Zheng Y."/>
            <person name="Kuraku S."/>
            <person name="Pignatelli M."/>
            <person name="Herrero J."/>
            <person name="Beal K."/>
            <person name="Nozawa M."/>
            <person name="Li Q."/>
            <person name="Wang J."/>
            <person name="Zhang H."/>
            <person name="Yu L."/>
            <person name="Shigenobu S."/>
            <person name="Wang J."/>
            <person name="Liu J."/>
            <person name="Flicek P."/>
            <person name="Searle S."/>
            <person name="Wang J."/>
            <person name="Kuratani S."/>
            <person name="Yin Y."/>
            <person name="Aken B."/>
            <person name="Zhang G."/>
            <person name="Irie N."/>
        </authorList>
    </citation>
    <scope>NUCLEOTIDE SEQUENCE [LARGE SCALE GENOMIC DNA]</scope>
    <source>
        <strain evidence="2">Daiwa-1</strain>
    </source>
</reference>
<name>K7GJS8_PELSI</name>
<dbReference type="EMBL" id="AGCU01112188">
    <property type="status" value="NOT_ANNOTATED_CDS"/>
    <property type="molecule type" value="Genomic_DNA"/>
</dbReference>
<evidence type="ECO:0000313" key="2">
    <source>
        <dbReference type="Proteomes" id="UP000007267"/>
    </source>
</evidence>
<dbReference type="AlphaFoldDB" id="K7GJS8"/>
<dbReference type="PANTHER" id="PTHR45913:SF19">
    <property type="entry name" value="LOW QUALITY PROTEIN: ZINC FINGER BED DOMAIN-CONTAINING PROTEIN 5-LIKE"/>
    <property type="match status" value="1"/>
</dbReference>
<dbReference type="HOGENOM" id="CLU_021316_5_0_1"/>
<dbReference type="OMA" id="TSIQPRF"/>
<dbReference type="PANTHER" id="PTHR45913">
    <property type="entry name" value="EPM2A-INTERACTING PROTEIN 1"/>
    <property type="match status" value="1"/>
</dbReference>
<organism evidence="1 2">
    <name type="scientific">Pelodiscus sinensis</name>
    <name type="common">Chinese softshell turtle</name>
    <name type="synonym">Trionyx sinensis</name>
    <dbReference type="NCBI Taxonomy" id="13735"/>
    <lineage>
        <taxon>Eukaryota</taxon>
        <taxon>Metazoa</taxon>
        <taxon>Chordata</taxon>
        <taxon>Craniata</taxon>
        <taxon>Vertebrata</taxon>
        <taxon>Euteleostomi</taxon>
        <taxon>Archelosauria</taxon>
        <taxon>Testudinata</taxon>
        <taxon>Testudines</taxon>
        <taxon>Cryptodira</taxon>
        <taxon>Trionychia</taxon>
        <taxon>Trionychidae</taxon>
        <taxon>Pelodiscus</taxon>
    </lineage>
</organism>